<evidence type="ECO:0008006" key="3">
    <source>
        <dbReference type="Google" id="ProtNLM"/>
    </source>
</evidence>
<gene>
    <name evidence="1" type="ORF">DOP62_08170</name>
</gene>
<dbReference type="EMBL" id="CP030139">
    <property type="protein sequence ID" value="AZB73691.2"/>
    <property type="molecule type" value="Genomic_DNA"/>
</dbReference>
<name>A0AAN1UVI6_SYNEL</name>
<accession>A0AAN1UVI6</accession>
<dbReference type="Proteomes" id="UP000267249">
    <property type="component" value="Chromosome"/>
</dbReference>
<protein>
    <recommendedName>
        <fullName evidence="3">Glycerate kinase</fullName>
    </recommendedName>
</protein>
<proteinExistence type="predicted"/>
<dbReference type="AlphaFoldDB" id="A0AAN1UVI6"/>
<dbReference type="PANTHER" id="PTHR10285">
    <property type="entry name" value="URIDINE KINASE"/>
    <property type="match status" value="1"/>
</dbReference>
<organism evidence="1 2">
    <name type="scientific">Synechococcus elongatus PCC 11801</name>
    <dbReference type="NCBI Taxonomy" id="2219813"/>
    <lineage>
        <taxon>Bacteria</taxon>
        <taxon>Bacillati</taxon>
        <taxon>Cyanobacteriota</taxon>
        <taxon>Cyanophyceae</taxon>
        <taxon>Synechococcales</taxon>
        <taxon>Synechococcaceae</taxon>
        <taxon>Synechococcus</taxon>
    </lineage>
</organism>
<dbReference type="RefSeq" id="WP_261789777.1">
    <property type="nucleotide sequence ID" value="NZ_CP030139.2"/>
</dbReference>
<reference evidence="1 2" key="1">
    <citation type="journal article" date="2018" name="Sci. Rep.">
        <title>Genome Features and Biochemical Characteristics of a Robust, Fast Growing and Naturally Transformable Cyanobacterium Synechococcus elongatus PCC 11801 Isolated from India.</title>
        <authorList>
            <person name="Jaiswal D."/>
            <person name="Sengupta A."/>
            <person name="Sohoni S."/>
            <person name="Sengupta S."/>
            <person name="Phadnavis A.G."/>
            <person name="Pakrasi H.B."/>
            <person name="Wangikar P.P."/>
        </authorList>
    </citation>
    <scope>NUCLEOTIDE SEQUENCE [LARGE SCALE GENOMIC DNA]</scope>
    <source>
        <strain evidence="1 2">PCC 11801</strain>
    </source>
</reference>
<dbReference type="SUPFAM" id="SSF52540">
    <property type="entry name" value="P-loop containing nucleoside triphosphate hydrolases"/>
    <property type="match status" value="1"/>
</dbReference>
<evidence type="ECO:0000313" key="2">
    <source>
        <dbReference type="Proteomes" id="UP000267249"/>
    </source>
</evidence>
<evidence type="ECO:0000313" key="1">
    <source>
        <dbReference type="EMBL" id="AZB73691.2"/>
    </source>
</evidence>
<dbReference type="InterPro" id="IPR027417">
    <property type="entry name" value="P-loop_NTPase"/>
</dbReference>
<dbReference type="Gene3D" id="3.40.50.300">
    <property type="entry name" value="P-loop containing nucleotide triphosphate hydrolases"/>
    <property type="match status" value="1"/>
</dbReference>
<sequence>MKLASSIASLEQASRLSEEELQAIAQQWRLAETALTVSDRSEANWHIQAEWLRAAWTSLSAHYPALRTGSVAFWKTLWRLWLPLAQVLAEQIQQQTQPVMLGVLGSQGCGKTTLGQVLTLLLQQQGYRVCSLSLDDGYLSYRARCQLQQQDPRLIWRGPPGTHDLAVLQQALTHLQSGQPTLLPRFDKSLHAGAGDRIAPIAMEPVDLVIFEGWFVGCRSDRHWPPTSWPWPIETLADQEFATDCNQRLKDYEPLWTSFDQLLILRPQDFRWSYDWRLQAEQELQHQRGQGMSAEAIATFVQYFWKALHPQLFIEPLCQASIDSKKWVAAIGADHAVTQVLT</sequence>